<keyword evidence="7 12" id="KW-1133">Transmembrane helix</keyword>
<feature type="transmembrane region" description="Helical" evidence="12">
    <location>
        <begin position="206"/>
        <end position="226"/>
    </location>
</feature>
<keyword evidence="10 15" id="KW-0407">Ion channel</keyword>
<feature type="compositionally biased region" description="Polar residues" evidence="11">
    <location>
        <begin position="47"/>
        <end position="60"/>
    </location>
</feature>
<comment type="caution">
    <text evidence="15">The sequence shown here is derived from an EMBL/GenBank/DDBJ whole genome shotgun (WGS) entry which is preliminary data.</text>
</comment>
<feature type="domain" description="Calcium-activated potassium channel BK alpha subunit" evidence="13">
    <location>
        <begin position="448"/>
        <end position="545"/>
    </location>
</feature>
<feature type="region of interest" description="Disordered" evidence="11">
    <location>
        <begin position="47"/>
        <end position="69"/>
    </location>
</feature>
<feature type="transmembrane region" description="Helical" evidence="12">
    <location>
        <begin position="133"/>
        <end position="155"/>
    </location>
</feature>
<dbReference type="Pfam" id="PF22614">
    <property type="entry name" value="Slo-like_RCK"/>
    <property type="match status" value="2"/>
</dbReference>
<feature type="region of interest" description="Disordered" evidence="11">
    <location>
        <begin position="731"/>
        <end position="781"/>
    </location>
</feature>
<evidence type="ECO:0000256" key="6">
    <source>
        <dbReference type="ARBA" id="ARBA00022958"/>
    </source>
</evidence>
<evidence type="ECO:0000256" key="5">
    <source>
        <dbReference type="ARBA" id="ARBA00022826"/>
    </source>
</evidence>
<evidence type="ECO:0000256" key="9">
    <source>
        <dbReference type="ARBA" id="ARBA00023136"/>
    </source>
</evidence>
<dbReference type="PANTHER" id="PTHR10027:SF10">
    <property type="entry name" value="SLOWPOKE 2, ISOFORM D"/>
    <property type="match status" value="1"/>
</dbReference>
<reference evidence="16" key="1">
    <citation type="submission" date="2017-01" db="EMBL/GenBank/DDBJ databases">
        <authorList>
            <person name="Wang Y."/>
            <person name="White M."/>
            <person name="Kvist S."/>
            <person name="Moncalvo J.-M."/>
        </authorList>
    </citation>
    <scope>NUCLEOTIDE SEQUENCE [LARGE SCALE GENOMIC DNA]</scope>
    <source>
        <strain evidence="16">ID-206-W2</strain>
    </source>
</reference>
<evidence type="ECO:0000256" key="1">
    <source>
        <dbReference type="ARBA" id="ARBA00004141"/>
    </source>
</evidence>
<keyword evidence="4 12" id="KW-0812">Transmembrane</keyword>
<keyword evidence="6" id="KW-0630">Potassium</keyword>
<name>A0A1R1XWB6_9FUNG</name>
<feature type="domain" description="RCK N-terminal" evidence="14">
    <location>
        <begin position="306"/>
        <end position="431"/>
    </location>
</feature>
<feature type="transmembrane region" description="Helical" evidence="12">
    <location>
        <begin position="238"/>
        <end position="256"/>
    </location>
</feature>
<organism evidence="15 16">
    <name type="scientific">Smittium culicis</name>
    <dbReference type="NCBI Taxonomy" id="133412"/>
    <lineage>
        <taxon>Eukaryota</taxon>
        <taxon>Fungi</taxon>
        <taxon>Fungi incertae sedis</taxon>
        <taxon>Zoopagomycota</taxon>
        <taxon>Kickxellomycotina</taxon>
        <taxon>Harpellomycetes</taxon>
        <taxon>Harpellales</taxon>
        <taxon>Legeriomycetaceae</taxon>
        <taxon>Smittium</taxon>
    </lineage>
</organism>
<comment type="subcellular location">
    <subcellularLocation>
        <location evidence="1">Membrane</location>
        <topology evidence="1">Multi-pass membrane protein</topology>
    </subcellularLocation>
</comment>
<feature type="region of interest" description="Disordered" evidence="11">
    <location>
        <begin position="843"/>
        <end position="864"/>
    </location>
</feature>
<keyword evidence="9 12" id="KW-0472">Membrane</keyword>
<gene>
    <name evidence="15" type="ORF">AYI69_g6815</name>
</gene>
<dbReference type="EMBL" id="LSSM01003137">
    <property type="protein sequence ID" value="OMJ18961.1"/>
    <property type="molecule type" value="Genomic_DNA"/>
</dbReference>
<protein>
    <submittedName>
        <fullName evidence="15">Calcium-activated potassium channel slowpoke</fullName>
    </submittedName>
</protein>
<dbReference type="InterPro" id="IPR003148">
    <property type="entry name" value="RCK_N"/>
</dbReference>
<feature type="compositionally biased region" description="Basic and acidic residues" evidence="11">
    <location>
        <begin position="850"/>
        <end position="864"/>
    </location>
</feature>
<evidence type="ECO:0000259" key="13">
    <source>
        <dbReference type="Pfam" id="PF03493"/>
    </source>
</evidence>
<feature type="transmembrane region" description="Helical" evidence="12">
    <location>
        <begin position="104"/>
        <end position="121"/>
    </location>
</feature>
<sequence length="1178" mass="130904">MDRILYQKYEFGGSKKGSEYNAPSESESGKFYDTLFGAKASNSSSGLLGATSRVNQNSKNSKNRRTRYGSAIQSTGNVDELEPSRRQIIGYYLNESYIGRKWDQLDAFFNMILCVAYFYYAHKLSKYNESIDLHLLVFDFLISMILFFIFLPRFYHSVDFDPAIYLDIHILGPKYTDQLQFSVRRVVDSTKTRAMADPVNRHSAEALVIVLTTVTAITVITHIVLFKQGFAKHAETVGFFDVFFFTAISSVTGLSSKVNPDGLFTQLISIFIMFLGIFWLPSRMQKVLGLIRNRSPWESSYSPEKNSRHVIVIGDLSYGSLEEFLREFYCLDHGSKVINTFLVLMSENPPNDNVNNLINLPRYLNCVRFVLASPTSRNDLKAVSAEKASSIFILTGKNSDSGSLKEESKKVVICLAIKKYLISKKSEVPIFVQASRPETSLNLSFMSKNVLCVPELRSGLIALGTSIPGFASLLVCLVTTISDSILDGITKIAIDEKKPAFYDEYIDGLGQEIYTTKFSPFFRGMKFNLAAQYIYKKYSCILFAIKVNPDYVNGKSKIPITGATDEVFLNPSDYVLTGLETGFLINSDKSVSEEIGLLTDYNFSLPGSDYDECDSFMSGKPINLASSSSGRTNRGSKSSNMGTSKISSGPGKSLRFSINSENSDITISNDQKNKPLNSFDGQKMPLVPDDESKKAAIEYLETNKTSLMQASNSSKSSLKAEDNDQFFDTSSMKQASESVAPPEIKDTENAGTASSTEKSSDVNTSSTADQGELNTIETKSDNIQFESSGSLLEIALMKKNEVDGSKAKPKLKDHVVVCISDPAFPGSMEYLVGSIRKCPNSSFEATKKKKSDDKTKNNPNKDAEIQSDIFPNMVPILFLCQSSPGDSEKKILEDFGNVFFVSGSPENKPDLVKANIMEASKAIVLLSSFSGNKESVSVLSEDTDISMVTSDSSSLISVLNIEYLTTNNKDLFVFIELNNRENMSFIGAKSEFELDEGYIQTFFRPCFMAGNAFAPVVIDTLIGQCFYNNDLIAILKNLIFSCGDITEDVELSKMISSGLDESHIPKILTSVPSELDSNVYMIDVPKRFVGKSFSELFLFLCFAYKGLCIGLYRNSISVTKQLDPTKKYREIDPCEQRIESLESSENVSYFLANPSPDTILNQEDKLYYLSNEDPVEVF</sequence>
<dbReference type="InterPro" id="IPR047871">
    <property type="entry name" value="K_chnl_Slo-like"/>
</dbReference>
<evidence type="ECO:0000256" key="2">
    <source>
        <dbReference type="ARBA" id="ARBA00022448"/>
    </source>
</evidence>
<dbReference type="Gene3D" id="3.40.50.720">
    <property type="entry name" value="NAD(P)-binding Rossmann-like Domain"/>
    <property type="match status" value="2"/>
</dbReference>
<evidence type="ECO:0000256" key="4">
    <source>
        <dbReference type="ARBA" id="ARBA00022692"/>
    </source>
</evidence>
<keyword evidence="16" id="KW-1185">Reference proteome</keyword>
<dbReference type="GO" id="GO:0016020">
    <property type="term" value="C:membrane"/>
    <property type="evidence" value="ECO:0007669"/>
    <property type="project" value="UniProtKB-SubCell"/>
</dbReference>
<dbReference type="Pfam" id="PF03493">
    <property type="entry name" value="BK_channel_a"/>
    <property type="match status" value="1"/>
</dbReference>
<evidence type="ECO:0000256" key="12">
    <source>
        <dbReference type="SAM" id="Phobius"/>
    </source>
</evidence>
<feature type="region of interest" description="Disordered" evidence="11">
    <location>
        <begin position="624"/>
        <end position="688"/>
    </location>
</feature>
<keyword evidence="8" id="KW-0406">Ion transport</keyword>
<dbReference type="Proteomes" id="UP000187429">
    <property type="component" value="Unassembled WGS sequence"/>
</dbReference>
<feature type="domain" description="RCK N-terminal" evidence="14">
    <location>
        <begin position="874"/>
        <end position="964"/>
    </location>
</feature>
<dbReference type="InterPro" id="IPR003929">
    <property type="entry name" value="K_chnl_BK_asu"/>
</dbReference>
<feature type="compositionally biased region" description="Polar residues" evidence="11">
    <location>
        <begin position="749"/>
        <end position="781"/>
    </location>
</feature>
<keyword evidence="3" id="KW-0633">Potassium transport</keyword>
<feature type="transmembrane region" description="Helical" evidence="12">
    <location>
        <begin position="262"/>
        <end position="280"/>
    </location>
</feature>
<dbReference type="AlphaFoldDB" id="A0A1R1XWB6"/>
<proteinExistence type="predicted"/>
<evidence type="ECO:0000256" key="11">
    <source>
        <dbReference type="SAM" id="MobiDB-lite"/>
    </source>
</evidence>
<feature type="compositionally biased region" description="Polar residues" evidence="11">
    <location>
        <begin position="656"/>
        <end position="680"/>
    </location>
</feature>
<evidence type="ECO:0000259" key="14">
    <source>
        <dbReference type="Pfam" id="PF22614"/>
    </source>
</evidence>
<dbReference type="PANTHER" id="PTHR10027">
    <property type="entry name" value="CALCIUM-ACTIVATED POTASSIUM CHANNEL ALPHA CHAIN"/>
    <property type="match status" value="1"/>
</dbReference>
<evidence type="ECO:0000256" key="3">
    <source>
        <dbReference type="ARBA" id="ARBA00022538"/>
    </source>
</evidence>
<evidence type="ECO:0000256" key="8">
    <source>
        <dbReference type="ARBA" id="ARBA00023065"/>
    </source>
</evidence>
<accession>A0A1R1XWB6</accession>
<feature type="compositionally biased region" description="Polar residues" evidence="11">
    <location>
        <begin position="624"/>
        <end position="647"/>
    </location>
</feature>
<dbReference type="GO" id="GO:0005267">
    <property type="term" value="F:potassium channel activity"/>
    <property type="evidence" value="ECO:0007669"/>
    <property type="project" value="UniProtKB-KW"/>
</dbReference>
<evidence type="ECO:0000256" key="10">
    <source>
        <dbReference type="ARBA" id="ARBA00023303"/>
    </source>
</evidence>
<keyword evidence="5" id="KW-0631">Potassium channel</keyword>
<evidence type="ECO:0000256" key="7">
    <source>
        <dbReference type="ARBA" id="ARBA00022989"/>
    </source>
</evidence>
<evidence type="ECO:0000313" key="16">
    <source>
        <dbReference type="Proteomes" id="UP000187429"/>
    </source>
</evidence>
<dbReference type="OrthoDB" id="297496at2759"/>
<evidence type="ECO:0000313" key="15">
    <source>
        <dbReference type="EMBL" id="OMJ18961.1"/>
    </source>
</evidence>
<keyword evidence="2" id="KW-0813">Transport</keyword>